<reference evidence="4" key="1">
    <citation type="journal article" date="2020" name="Nat. Commun.">
        <title>Genome assembly of wild tea tree DASZ reveals pedigree and selection history of tea varieties.</title>
        <authorList>
            <person name="Zhang W."/>
            <person name="Zhang Y."/>
            <person name="Qiu H."/>
            <person name="Guo Y."/>
            <person name="Wan H."/>
            <person name="Zhang X."/>
            <person name="Scossa F."/>
            <person name="Alseekh S."/>
            <person name="Zhang Q."/>
            <person name="Wang P."/>
            <person name="Xu L."/>
            <person name="Schmidt M.H."/>
            <person name="Jia X."/>
            <person name="Li D."/>
            <person name="Zhu A."/>
            <person name="Guo F."/>
            <person name="Chen W."/>
            <person name="Ni D."/>
            <person name="Usadel B."/>
            <person name="Fernie A.R."/>
            <person name="Wen W."/>
        </authorList>
    </citation>
    <scope>NUCLEOTIDE SEQUENCE [LARGE SCALE GENOMIC DNA]</scope>
    <source>
        <strain evidence="4">cv. G240</strain>
    </source>
</reference>
<dbReference type="InterPro" id="IPR045051">
    <property type="entry name" value="SBT"/>
</dbReference>
<evidence type="ECO:0008006" key="5">
    <source>
        <dbReference type="Google" id="ProtNLM"/>
    </source>
</evidence>
<evidence type="ECO:0000313" key="4">
    <source>
        <dbReference type="Proteomes" id="UP000593564"/>
    </source>
</evidence>
<dbReference type="Gene3D" id="3.40.50.200">
    <property type="entry name" value="Peptidase S8/S53 domain"/>
    <property type="match status" value="1"/>
</dbReference>
<dbReference type="EMBL" id="JACBKZ010000002">
    <property type="protein sequence ID" value="KAF5956858.1"/>
    <property type="molecule type" value="Genomic_DNA"/>
</dbReference>
<comment type="caution">
    <text evidence="3">The sequence shown here is derived from an EMBL/GenBank/DDBJ whole genome shotgun (WGS) entry which is preliminary data.</text>
</comment>
<keyword evidence="4" id="KW-1185">Reference proteome</keyword>
<dbReference type="InterPro" id="IPR036852">
    <property type="entry name" value="Peptidase_S8/S53_dom_sf"/>
</dbReference>
<organism evidence="3 4">
    <name type="scientific">Camellia sinensis</name>
    <name type="common">Tea plant</name>
    <name type="synonym">Thea sinensis</name>
    <dbReference type="NCBI Taxonomy" id="4442"/>
    <lineage>
        <taxon>Eukaryota</taxon>
        <taxon>Viridiplantae</taxon>
        <taxon>Streptophyta</taxon>
        <taxon>Embryophyta</taxon>
        <taxon>Tracheophyta</taxon>
        <taxon>Spermatophyta</taxon>
        <taxon>Magnoliopsida</taxon>
        <taxon>eudicotyledons</taxon>
        <taxon>Gunneridae</taxon>
        <taxon>Pentapetalae</taxon>
        <taxon>asterids</taxon>
        <taxon>Ericales</taxon>
        <taxon>Theaceae</taxon>
        <taxon>Camellia</taxon>
    </lineage>
</organism>
<comment type="similarity">
    <text evidence="1">Belongs to the peptidase S8 family.</text>
</comment>
<dbReference type="SUPFAM" id="SSF52743">
    <property type="entry name" value="Subtilisin-like"/>
    <property type="match status" value="1"/>
</dbReference>
<dbReference type="GO" id="GO:0004252">
    <property type="term" value="F:serine-type endopeptidase activity"/>
    <property type="evidence" value="ECO:0007669"/>
    <property type="project" value="InterPro"/>
</dbReference>
<dbReference type="AlphaFoldDB" id="A0A7J7HY60"/>
<dbReference type="PANTHER" id="PTHR10795">
    <property type="entry name" value="PROPROTEIN CONVERTASE SUBTILISIN/KEXIN"/>
    <property type="match status" value="1"/>
</dbReference>
<evidence type="ECO:0000256" key="2">
    <source>
        <dbReference type="ARBA" id="ARBA00022729"/>
    </source>
</evidence>
<reference evidence="3 4" key="2">
    <citation type="submission" date="2020-07" db="EMBL/GenBank/DDBJ databases">
        <title>Genome assembly of wild tea tree DASZ reveals pedigree and selection history of tea varieties.</title>
        <authorList>
            <person name="Zhang W."/>
        </authorList>
    </citation>
    <scope>NUCLEOTIDE SEQUENCE [LARGE SCALE GENOMIC DNA]</scope>
    <source>
        <strain evidence="4">cv. G240</strain>
        <tissue evidence="3">Leaf</tissue>
    </source>
</reference>
<accession>A0A7J7HY60</accession>
<proteinExistence type="inferred from homology"/>
<evidence type="ECO:0000256" key="1">
    <source>
        <dbReference type="ARBA" id="ARBA00011073"/>
    </source>
</evidence>
<evidence type="ECO:0000313" key="3">
    <source>
        <dbReference type="EMBL" id="KAF5956858.1"/>
    </source>
</evidence>
<sequence>MPCPHAFGIATLLKRAHPERSLTVIQSAVMTTRSSTYNTLNQIKEINGMGFEIAMPLAMGSGHVDPNKANDLGLLYDATAQDYEPILTITSSSRYSCLNPSSDLNYPSFIVLYTNMTEDDNSDILEDCHKCWSRCDDLHG</sequence>
<gene>
    <name evidence="3" type="ORF">HYC85_004083</name>
</gene>
<dbReference type="GO" id="GO:0006508">
    <property type="term" value="P:proteolysis"/>
    <property type="evidence" value="ECO:0007669"/>
    <property type="project" value="InterPro"/>
</dbReference>
<keyword evidence="2" id="KW-0732">Signal</keyword>
<dbReference type="Proteomes" id="UP000593564">
    <property type="component" value="Unassembled WGS sequence"/>
</dbReference>
<name>A0A7J7HY60_CAMSI</name>
<protein>
    <recommendedName>
        <fullName evidence="5">Peptidase S8/S53 domain-containing protein</fullName>
    </recommendedName>
</protein>